<keyword evidence="5" id="KW-1015">Disulfide bond</keyword>
<keyword evidence="2" id="KW-0964">Secreted</keyword>
<accession>A0A8T2J1C3</accession>
<dbReference type="Pfam" id="PF00147">
    <property type="entry name" value="Fibrinogen_C"/>
    <property type="match status" value="1"/>
</dbReference>
<evidence type="ECO:0000313" key="10">
    <source>
        <dbReference type="Proteomes" id="UP000812440"/>
    </source>
</evidence>
<feature type="domain" description="Fibrinogen C-terminal" evidence="8">
    <location>
        <begin position="228"/>
        <end position="447"/>
    </location>
</feature>
<feature type="coiled-coil region" evidence="7">
    <location>
        <begin position="82"/>
        <end position="141"/>
    </location>
</feature>
<dbReference type="GO" id="GO:0007596">
    <property type="term" value="P:blood coagulation"/>
    <property type="evidence" value="ECO:0007669"/>
    <property type="project" value="InterPro"/>
</dbReference>
<evidence type="ECO:0000256" key="6">
    <source>
        <dbReference type="ARBA" id="ARBA00023180"/>
    </source>
</evidence>
<name>A0A8T2J1C3_9PIPI</name>
<reference evidence="9" key="1">
    <citation type="thesis" date="2020" institute="ProQuest LLC" country="789 East Eisenhower Parkway, Ann Arbor, MI, USA">
        <title>Comparative Genomics and Chromosome Evolution.</title>
        <authorList>
            <person name="Mudd A.B."/>
        </authorList>
    </citation>
    <scope>NUCLEOTIDE SEQUENCE</scope>
    <source>
        <strain evidence="9">Female2</strain>
        <tissue evidence="9">Blood</tissue>
    </source>
</reference>
<evidence type="ECO:0000256" key="3">
    <source>
        <dbReference type="ARBA" id="ARBA00022729"/>
    </source>
</evidence>
<dbReference type="PANTHER" id="PTHR47221:SF6">
    <property type="entry name" value="FIBRINOGEN ALPHA CHAIN"/>
    <property type="match status" value="1"/>
</dbReference>
<dbReference type="InterPro" id="IPR037579">
    <property type="entry name" value="FIB_ANG-like"/>
</dbReference>
<sequence length="452" mass="52367">MNLILFFIFPLVFSATEKYDTGFESFPPESKAKFAMLDDVRILANGLLQLGHGLKDFVHKTKGQINEIFQKLNVFDKSFYDLSEQTNEIREKEEQLKETTSKLQENNEELKNISHQIHSQVETLLQEKMQLQVKVGKLEDKLTHITEGQNEGQEIKEIMTLKNFVEQQDLSIRHLLKVVQEQHVQLDHQNVQIKDLEDKLSITGFSESVKREAAANLSFLHTRNSTDDIQQNENRDCSDIFNRGERSSGIYTIKPNASVTFDVYCDITTDNAWTIIQKRTDGSVDFNQTWDDYVKGFGELTGEFWLGLEQIYSISQQAEYVLRIELQDWKENVRFVEYMFTLGNQDTNYALKLSQISGNIPNALPEKTQLFFSTSDQNSGDQKCQTETISGGWWNMVCAGTNLNGKYNKQRPRTKLDRRRGQGIFWKPENGRLYSLKSTKMMLHRTDLESFD</sequence>
<keyword evidence="4 7" id="KW-0175">Coiled coil</keyword>
<comment type="subcellular location">
    <subcellularLocation>
        <location evidence="1">Secreted</location>
    </subcellularLocation>
</comment>
<comment type="caution">
    <text evidence="9">The sequence shown here is derived from an EMBL/GenBank/DDBJ whole genome shotgun (WGS) entry which is preliminary data.</text>
</comment>
<evidence type="ECO:0000256" key="2">
    <source>
        <dbReference type="ARBA" id="ARBA00022525"/>
    </source>
</evidence>
<evidence type="ECO:0000256" key="5">
    <source>
        <dbReference type="ARBA" id="ARBA00023157"/>
    </source>
</evidence>
<dbReference type="CDD" id="cd00087">
    <property type="entry name" value="FReD"/>
    <property type="match status" value="1"/>
</dbReference>
<proteinExistence type="predicted"/>
<evidence type="ECO:0000313" key="9">
    <source>
        <dbReference type="EMBL" id="KAG8437110.1"/>
    </source>
</evidence>
<dbReference type="InterPro" id="IPR014716">
    <property type="entry name" value="Fibrinogen_a/b/g_C_1"/>
</dbReference>
<dbReference type="Gene3D" id="3.90.215.10">
    <property type="entry name" value="Gamma Fibrinogen, chain A, domain 1"/>
    <property type="match status" value="1"/>
</dbReference>
<evidence type="ECO:0000256" key="1">
    <source>
        <dbReference type="ARBA" id="ARBA00004613"/>
    </source>
</evidence>
<evidence type="ECO:0000259" key="8">
    <source>
        <dbReference type="PROSITE" id="PS51406"/>
    </source>
</evidence>
<dbReference type="PANTHER" id="PTHR47221">
    <property type="entry name" value="FIBRINOGEN ALPHA CHAIN"/>
    <property type="match status" value="1"/>
</dbReference>
<dbReference type="EMBL" id="JAACNH010000007">
    <property type="protein sequence ID" value="KAG8437110.1"/>
    <property type="molecule type" value="Genomic_DNA"/>
</dbReference>
<dbReference type="PROSITE" id="PS51406">
    <property type="entry name" value="FIBRINOGEN_C_2"/>
    <property type="match status" value="1"/>
</dbReference>
<organism evidence="9 10">
    <name type="scientific">Hymenochirus boettgeri</name>
    <name type="common">Congo dwarf clawed frog</name>
    <dbReference type="NCBI Taxonomy" id="247094"/>
    <lineage>
        <taxon>Eukaryota</taxon>
        <taxon>Metazoa</taxon>
        <taxon>Chordata</taxon>
        <taxon>Craniata</taxon>
        <taxon>Vertebrata</taxon>
        <taxon>Euteleostomi</taxon>
        <taxon>Amphibia</taxon>
        <taxon>Batrachia</taxon>
        <taxon>Anura</taxon>
        <taxon>Pipoidea</taxon>
        <taxon>Pipidae</taxon>
        <taxon>Pipinae</taxon>
        <taxon>Hymenochirus</taxon>
    </lineage>
</organism>
<dbReference type="OrthoDB" id="8866652at2759"/>
<dbReference type="InterPro" id="IPR002181">
    <property type="entry name" value="Fibrinogen_a/b/g_C_dom"/>
</dbReference>
<dbReference type="AlphaFoldDB" id="A0A8T2J1C3"/>
<keyword evidence="10" id="KW-1185">Reference proteome</keyword>
<keyword evidence="3" id="KW-0732">Signal</keyword>
<dbReference type="InterPro" id="IPR036056">
    <property type="entry name" value="Fibrinogen-like_C"/>
</dbReference>
<dbReference type="SUPFAM" id="SSF56496">
    <property type="entry name" value="Fibrinogen C-terminal domain-like"/>
    <property type="match status" value="1"/>
</dbReference>
<protein>
    <recommendedName>
        <fullName evidence="8">Fibrinogen C-terminal domain-containing protein</fullName>
    </recommendedName>
</protein>
<evidence type="ECO:0000256" key="4">
    <source>
        <dbReference type="ARBA" id="ARBA00023054"/>
    </source>
</evidence>
<dbReference type="Proteomes" id="UP000812440">
    <property type="component" value="Chromosome 4"/>
</dbReference>
<dbReference type="SMART" id="SM00186">
    <property type="entry name" value="FBG"/>
    <property type="match status" value="1"/>
</dbReference>
<gene>
    <name evidence="9" type="ORF">GDO86_007981</name>
</gene>
<dbReference type="GO" id="GO:0005576">
    <property type="term" value="C:extracellular region"/>
    <property type="evidence" value="ECO:0007669"/>
    <property type="project" value="UniProtKB-SubCell"/>
</dbReference>
<evidence type="ECO:0000256" key="7">
    <source>
        <dbReference type="SAM" id="Coils"/>
    </source>
</evidence>
<keyword evidence="6" id="KW-0325">Glycoprotein</keyword>